<feature type="binding site" evidence="7">
    <location>
        <position position="224"/>
    </location>
    <ligand>
        <name>3-phosphoshikimate</name>
        <dbReference type="ChEBI" id="CHEBI:145989"/>
    </ligand>
</feature>
<feature type="binding site" evidence="7">
    <location>
        <position position="403"/>
    </location>
    <ligand>
        <name>phosphoenolpyruvate</name>
        <dbReference type="ChEBI" id="CHEBI:58702"/>
    </ligand>
</feature>
<feature type="active site" description="Proton acceptor" evidence="7">
    <location>
        <position position="372"/>
    </location>
</feature>
<dbReference type="GO" id="GO:0009073">
    <property type="term" value="P:aromatic amino acid family biosynthetic process"/>
    <property type="evidence" value="ECO:0007669"/>
    <property type="project" value="UniProtKB-KW"/>
</dbReference>
<organism evidence="9 10">
    <name type="scientific">Amycolatopsis alba DSM 44262</name>
    <dbReference type="NCBI Taxonomy" id="1125972"/>
    <lineage>
        <taxon>Bacteria</taxon>
        <taxon>Bacillati</taxon>
        <taxon>Actinomycetota</taxon>
        <taxon>Actinomycetes</taxon>
        <taxon>Pseudonocardiales</taxon>
        <taxon>Pseudonocardiaceae</taxon>
        <taxon>Amycolatopsis</taxon>
    </lineage>
</organism>
<evidence type="ECO:0000256" key="2">
    <source>
        <dbReference type="ARBA" id="ARBA00009948"/>
    </source>
</evidence>
<dbReference type="OrthoDB" id="9809920at2"/>
<evidence type="ECO:0000256" key="4">
    <source>
        <dbReference type="ARBA" id="ARBA00022679"/>
    </source>
</evidence>
<comment type="function">
    <text evidence="7">Catalyzes the transfer of the enolpyruvyl moiety of phosphoenolpyruvate (PEP) to the 5-hydroxyl of shikimate-3-phosphate (S3P) to produce enolpyruvyl shikimate-3-phosphate and inorganic phosphate.</text>
</comment>
<keyword evidence="7" id="KW-0963">Cytoplasm</keyword>
<protein>
    <recommendedName>
        <fullName evidence="7">3-phosphoshikimate 1-carboxyvinyltransferase</fullName>
        <ecNumber evidence="7">2.5.1.19</ecNumber>
    </recommendedName>
    <alternativeName>
        <fullName evidence="7">5-enolpyruvylshikimate-3-phosphate synthase</fullName>
        <shortName evidence="7">EPSP synthase</shortName>
        <shortName evidence="7">EPSPS</shortName>
    </alternativeName>
</protein>
<dbReference type="PANTHER" id="PTHR21090:SF5">
    <property type="entry name" value="PENTAFUNCTIONAL AROM POLYPEPTIDE"/>
    <property type="match status" value="1"/>
</dbReference>
<comment type="caution">
    <text evidence="7">Lacks conserved residue(s) required for the propagation of feature annotation.</text>
</comment>
<feature type="binding site" evidence="7">
    <location>
        <position position="148"/>
    </location>
    <ligand>
        <name>phosphoenolpyruvate</name>
        <dbReference type="ChEBI" id="CHEBI:58702"/>
    </ligand>
</feature>
<keyword evidence="5 7" id="KW-0057">Aromatic amino acid biosynthesis</keyword>
<dbReference type="InterPro" id="IPR036968">
    <property type="entry name" value="Enolpyruvate_Tfrase_sf"/>
</dbReference>
<dbReference type="InterPro" id="IPR023193">
    <property type="entry name" value="EPSP_synthase_CS"/>
</dbReference>
<reference evidence="9 10" key="1">
    <citation type="submission" date="2017-07" db="EMBL/GenBank/DDBJ databases">
        <title>Amycolatopsis alba DSM 44262 Genome sequencing and assembly.</title>
        <authorList>
            <person name="Kaur N."/>
            <person name="Mayilraj S."/>
        </authorList>
    </citation>
    <scope>NUCLEOTIDE SEQUENCE [LARGE SCALE GENOMIC DNA]</scope>
    <source>
        <strain evidence="9 10">DSM 44262</strain>
    </source>
</reference>
<dbReference type="GO" id="GO:0003866">
    <property type="term" value="F:3-phosphoshikimate 1-carboxyvinyltransferase activity"/>
    <property type="evidence" value="ECO:0007669"/>
    <property type="project" value="UniProtKB-UniRule"/>
</dbReference>
<feature type="binding site" evidence="7">
    <location>
        <position position="372"/>
    </location>
    <ligand>
        <name>3-phosphoshikimate</name>
        <dbReference type="ChEBI" id="CHEBI:145989"/>
    </ligand>
</feature>
<feature type="binding site" evidence="7">
    <location>
        <position position="399"/>
    </location>
    <ligand>
        <name>3-phosphoshikimate</name>
        <dbReference type="ChEBI" id="CHEBI:145989"/>
    </ligand>
</feature>
<evidence type="ECO:0000256" key="3">
    <source>
        <dbReference type="ARBA" id="ARBA00022605"/>
    </source>
</evidence>
<dbReference type="UniPathway" id="UPA00053">
    <property type="reaction ID" value="UER00089"/>
</dbReference>
<dbReference type="InterPro" id="IPR001986">
    <property type="entry name" value="Enolpyruvate_Tfrase_dom"/>
</dbReference>
<dbReference type="Gene3D" id="3.65.10.10">
    <property type="entry name" value="Enolpyruvate transferase domain"/>
    <property type="match status" value="2"/>
</dbReference>
<comment type="subunit">
    <text evidence="7">Monomer.</text>
</comment>
<comment type="pathway">
    <text evidence="1 7">Metabolic intermediate biosynthesis; chorismate biosynthesis; chorismate from D-erythrose 4-phosphate and phosphoenolpyruvate: step 6/7.</text>
</comment>
<gene>
    <name evidence="7 9" type="primary">aroA</name>
    <name evidence="9" type="ORF">CFP75_00680</name>
</gene>
<sequence length="492" mass="52544">MPGCRKSLSSTCPVRKGLRRGNASEPPDCSAQCRGREIEASEVTEKAVSQVKTGTDRIVVHPADGEVSGSVRIPGSKSITNRAIALAVLSTGTSRITNPLFSDDTERGLAAAQTLGCKVLVRDDEVEITGIGRQRPVPRATIDVGSAGTIARFLPCILAFGESGEWHLTASAQMTKRPIDGLGAALNQLGDPLEYIENPGRYPITVRGGRIRKSVAHVDGSVSSQYLSGLLLAAPRNATPIRITTDGAVVQSEYVRMTIDCMRRFGARVEASDDLSRIDVEPVEYRATTFDVEADASTATYFAALPAVAGGAIELTNLARASRQPDIQFVEILAAFGCVTEWTGDVGVRIRRPQGLTRLRGGHRFDLNACSDVALTVAALSVFADAPVEITGIEHVRHHECDRIDAMTEVLRAVGARVQERPDGWLIEPATVRRAEVRTRDDHRMAMASALIGIGGSGISLDHPDCVAKTCPTFFELLSGLGLPSDRTAAVG</sequence>
<feature type="binding site" evidence="7">
    <location>
        <position position="223"/>
    </location>
    <ligand>
        <name>3-phosphoshikimate</name>
        <dbReference type="ChEBI" id="CHEBI:145989"/>
    </ligand>
</feature>
<dbReference type="PROSITE" id="PS00885">
    <property type="entry name" value="EPSP_SYNTHASE_2"/>
    <property type="match status" value="1"/>
</dbReference>
<evidence type="ECO:0000256" key="1">
    <source>
        <dbReference type="ARBA" id="ARBA00004811"/>
    </source>
</evidence>
<keyword evidence="3 7" id="KW-0028">Amino-acid biosynthesis</keyword>
<comment type="caution">
    <text evidence="9">The sequence shown here is derived from an EMBL/GenBank/DDBJ whole genome shotgun (WGS) entry which is preliminary data.</text>
</comment>
<dbReference type="NCBIfam" id="TIGR01356">
    <property type="entry name" value="aroA"/>
    <property type="match status" value="1"/>
</dbReference>
<feature type="binding site" evidence="7">
    <location>
        <position position="177"/>
    </location>
    <ligand>
        <name>phosphoenolpyruvate</name>
        <dbReference type="ChEBI" id="CHEBI:58702"/>
    </ligand>
</feature>
<evidence type="ECO:0000256" key="5">
    <source>
        <dbReference type="ARBA" id="ARBA00023141"/>
    </source>
</evidence>
<feature type="binding site" evidence="7">
    <location>
        <position position="469"/>
    </location>
    <ligand>
        <name>phosphoenolpyruvate</name>
        <dbReference type="ChEBI" id="CHEBI:58702"/>
    </ligand>
</feature>
<dbReference type="EMBL" id="NMQU01000003">
    <property type="protein sequence ID" value="OXM55608.1"/>
    <property type="molecule type" value="Genomic_DNA"/>
</dbReference>
<evidence type="ECO:0000313" key="10">
    <source>
        <dbReference type="Proteomes" id="UP000215563"/>
    </source>
</evidence>
<comment type="subcellular location">
    <subcellularLocation>
        <location evidence="7">Cytoplasm</location>
    </subcellularLocation>
</comment>
<feature type="binding site" evidence="7">
    <location>
        <position position="77"/>
    </location>
    <ligand>
        <name>phosphoenolpyruvate</name>
        <dbReference type="ChEBI" id="CHEBI:58702"/>
    </ligand>
</feature>
<feature type="binding site" evidence="7">
    <location>
        <position position="444"/>
    </location>
    <ligand>
        <name>phosphoenolpyruvate</name>
        <dbReference type="ChEBI" id="CHEBI:58702"/>
    </ligand>
</feature>
<comment type="catalytic activity">
    <reaction evidence="6">
        <text>3-phosphoshikimate + phosphoenolpyruvate = 5-O-(1-carboxyvinyl)-3-phosphoshikimate + phosphate</text>
        <dbReference type="Rhea" id="RHEA:21256"/>
        <dbReference type="ChEBI" id="CHEBI:43474"/>
        <dbReference type="ChEBI" id="CHEBI:57701"/>
        <dbReference type="ChEBI" id="CHEBI:58702"/>
        <dbReference type="ChEBI" id="CHEBI:145989"/>
        <dbReference type="EC" id="2.5.1.19"/>
    </reaction>
    <physiologicalReaction direction="left-to-right" evidence="6">
        <dbReference type="Rhea" id="RHEA:21257"/>
    </physiologicalReaction>
</comment>
<proteinExistence type="inferred from homology"/>
<feature type="binding site" evidence="7">
    <location>
        <position position="77"/>
    </location>
    <ligand>
        <name>3-phosphoshikimate</name>
        <dbReference type="ChEBI" id="CHEBI:145989"/>
    </ligand>
</feature>
<keyword evidence="10" id="KW-1185">Reference proteome</keyword>
<keyword evidence="4 7" id="KW-0808">Transferase</keyword>
<dbReference type="HAMAP" id="MF_00210">
    <property type="entry name" value="EPSP_synth"/>
    <property type="match status" value="1"/>
</dbReference>
<evidence type="ECO:0000313" key="9">
    <source>
        <dbReference type="EMBL" id="OXM55608.1"/>
    </source>
</evidence>
<evidence type="ECO:0000259" key="8">
    <source>
        <dbReference type="Pfam" id="PF00275"/>
    </source>
</evidence>
<feature type="domain" description="Enolpyruvate transferase" evidence="8">
    <location>
        <begin position="65"/>
        <end position="477"/>
    </location>
</feature>
<dbReference type="InterPro" id="IPR013792">
    <property type="entry name" value="RNA3'P_cycl/enolpyr_Trfase_a/b"/>
</dbReference>
<name>A0A229S9M0_AMYAL</name>
<feature type="binding site" evidence="7">
    <location>
        <position position="225"/>
    </location>
    <ligand>
        <name>3-phosphoshikimate</name>
        <dbReference type="ChEBI" id="CHEBI:145989"/>
    </ligand>
</feature>
<comment type="similarity">
    <text evidence="2 7">Belongs to the EPSP synthase family.</text>
</comment>
<dbReference type="InterPro" id="IPR006264">
    <property type="entry name" value="EPSP_synthase"/>
</dbReference>
<dbReference type="SUPFAM" id="SSF55205">
    <property type="entry name" value="EPT/RTPC-like"/>
    <property type="match status" value="1"/>
</dbReference>
<dbReference type="GO" id="GO:0008652">
    <property type="term" value="P:amino acid biosynthetic process"/>
    <property type="evidence" value="ECO:0007669"/>
    <property type="project" value="UniProtKB-KW"/>
</dbReference>
<feature type="binding site" evidence="7">
    <location>
        <position position="225"/>
    </location>
    <ligand>
        <name>phosphoenolpyruvate</name>
        <dbReference type="ChEBI" id="CHEBI:58702"/>
    </ligand>
</feature>
<dbReference type="GO" id="GO:0005737">
    <property type="term" value="C:cytoplasm"/>
    <property type="evidence" value="ECO:0007669"/>
    <property type="project" value="UniProtKB-SubCell"/>
</dbReference>
<dbReference type="Proteomes" id="UP000215563">
    <property type="component" value="Unassembled WGS sequence"/>
</dbReference>
<evidence type="ECO:0000256" key="6">
    <source>
        <dbReference type="ARBA" id="ARBA00044633"/>
    </source>
</evidence>
<dbReference type="Pfam" id="PF00275">
    <property type="entry name" value="EPSP_synthase"/>
    <property type="match status" value="1"/>
</dbReference>
<dbReference type="PANTHER" id="PTHR21090">
    <property type="entry name" value="AROM/DEHYDROQUINATE SYNTHASE"/>
    <property type="match status" value="1"/>
</dbReference>
<dbReference type="PIRSF" id="PIRSF000505">
    <property type="entry name" value="EPSPS"/>
    <property type="match status" value="1"/>
</dbReference>
<feature type="binding site" evidence="7">
    <location>
        <position position="82"/>
    </location>
    <ligand>
        <name>3-phosphoshikimate</name>
        <dbReference type="ChEBI" id="CHEBI:145989"/>
    </ligand>
</feature>
<dbReference type="AlphaFoldDB" id="A0A229S9M0"/>
<evidence type="ECO:0000256" key="7">
    <source>
        <dbReference type="HAMAP-Rule" id="MF_00210"/>
    </source>
</evidence>
<dbReference type="EC" id="2.5.1.19" evidence="7"/>
<accession>A0A229S9M0</accession>
<dbReference type="GO" id="GO:0009423">
    <property type="term" value="P:chorismate biosynthetic process"/>
    <property type="evidence" value="ECO:0007669"/>
    <property type="project" value="UniProtKB-UniRule"/>
</dbReference>
<dbReference type="CDD" id="cd01556">
    <property type="entry name" value="EPSP_synthase"/>
    <property type="match status" value="1"/>
</dbReference>
<feature type="binding site" evidence="7">
    <location>
        <position position="78"/>
    </location>
    <ligand>
        <name>3-phosphoshikimate</name>
        <dbReference type="ChEBI" id="CHEBI:145989"/>
    </ligand>
</feature>